<organism evidence="2 3">
    <name type="scientific">Jeotgalicoccus meleagridis</name>
    <dbReference type="NCBI Taxonomy" id="2759181"/>
    <lineage>
        <taxon>Bacteria</taxon>
        <taxon>Bacillati</taxon>
        <taxon>Bacillota</taxon>
        <taxon>Bacilli</taxon>
        <taxon>Bacillales</taxon>
        <taxon>Staphylococcaceae</taxon>
        <taxon>Jeotgalicoccus</taxon>
    </lineage>
</organism>
<protein>
    <submittedName>
        <fullName evidence="2">N-substituted formamide deformylase</fullName>
    </submittedName>
</protein>
<dbReference type="RefSeq" id="WP_185125987.1">
    <property type="nucleotide sequence ID" value="NZ_CAJEWD010000008.1"/>
</dbReference>
<dbReference type="Proteomes" id="UP000589351">
    <property type="component" value="Unassembled WGS sequence"/>
</dbReference>
<dbReference type="InterPro" id="IPR033932">
    <property type="entry name" value="YtcJ-like"/>
</dbReference>
<evidence type="ECO:0000313" key="3">
    <source>
        <dbReference type="Proteomes" id="UP000589351"/>
    </source>
</evidence>
<comment type="caution">
    <text evidence="2">The sequence shown here is derived from an EMBL/GenBank/DDBJ whole genome shotgun (WGS) entry which is preliminary data.</text>
</comment>
<dbReference type="PANTHER" id="PTHR22642:SF2">
    <property type="entry name" value="PROTEIN LONG AFTER FAR-RED 3"/>
    <property type="match status" value="1"/>
</dbReference>
<keyword evidence="3" id="KW-1185">Reference proteome</keyword>
<dbReference type="Gene3D" id="2.30.40.10">
    <property type="entry name" value="Urease, subunit C, domain 1"/>
    <property type="match status" value="1"/>
</dbReference>
<evidence type="ECO:0000313" key="2">
    <source>
        <dbReference type="EMBL" id="CAD2078874.1"/>
    </source>
</evidence>
<accession>A0A6V7RMM2</accession>
<dbReference type="InterPro" id="IPR032466">
    <property type="entry name" value="Metal_Hydrolase"/>
</dbReference>
<dbReference type="SUPFAM" id="SSF51338">
    <property type="entry name" value="Composite domain of metallo-dependent hydrolases"/>
    <property type="match status" value="1"/>
</dbReference>
<gene>
    <name evidence="2" type="primary">nfdA_2</name>
    <name evidence="2" type="ORF">JEODO184_01513</name>
</gene>
<dbReference type="SUPFAM" id="SSF51556">
    <property type="entry name" value="Metallo-dependent hydrolases"/>
    <property type="match status" value="1"/>
</dbReference>
<dbReference type="AlphaFoldDB" id="A0A6V7RMM2"/>
<name>A0A6V7RMM2_9STAP</name>
<reference evidence="2 3" key="1">
    <citation type="submission" date="2020-07" db="EMBL/GenBank/DDBJ databases">
        <authorList>
            <person name="Criscuolo A."/>
        </authorList>
    </citation>
    <scope>NUCLEOTIDE SEQUENCE [LARGE SCALE GENOMIC DNA]</scope>
    <source>
        <strain evidence="2">CIP111649</strain>
    </source>
</reference>
<dbReference type="PANTHER" id="PTHR22642">
    <property type="entry name" value="IMIDAZOLONEPROPIONASE"/>
    <property type="match status" value="1"/>
</dbReference>
<sequence>MVKKIINAKVLDVDTGTHTLSSVYVDEGKVSQIIKQDSMIVEDADLDLSGKFLSPGFIDTHSHLVMYSNFRRQLNCSPENVTSIEDIISQFKERKDEILRDGWLRGYGYNEFELKEQRHPNRFDLDRVSTDIPIYIQHSSAHMGAVNTKALEIMGLALDSEDPEGGFFERDEDGLVNGVLFEFPALDLAKAVLPEIDAETLSDDIKGGVKDYQSRGITSASEMCVGLLNGINDYKAALKYLEGPQNFRIRFAIDYKLLLNDPLFKGEDAHSLREKFEELSKGYSTLAGAKFFNDGSIQLHTASLREPYYDGTPSPKTQFAFVELKELFIHFQDLGYPLITHANGDQAGEDVIKAYIETKDHKQTDIKHRVEHLQIASREDIKLMTENNIGGSFFINHIYYFGDIHKSKFLGPERVKHLEPVKTAEEEGMTFTIHSDCPVTDISPLSSIRFAVERQTRNGDTLGDEEKLSRLEAYKKMTIDAAKLNGTEDTEGSITVGKYADFVVLDDNPFTDGCELSDELVLMTMVNGDIVYEK</sequence>
<proteinExistence type="predicted"/>
<dbReference type="CDD" id="cd01300">
    <property type="entry name" value="YtcJ_like"/>
    <property type="match status" value="1"/>
</dbReference>
<dbReference type="EMBL" id="CAJEWD010000008">
    <property type="protein sequence ID" value="CAD2078874.1"/>
    <property type="molecule type" value="Genomic_DNA"/>
</dbReference>
<evidence type="ECO:0000259" key="1">
    <source>
        <dbReference type="Pfam" id="PF07969"/>
    </source>
</evidence>
<dbReference type="InterPro" id="IPR013108">
    <property type="entry name" value="Amidohydro_3"/>
</dbReference>
<dbReference type="Pfam" id="PF07969">
    <property type="entry name" value="Amidohydro_3"/>
    <property type="match status" value="1"/>
</dbReference>
<feature type="domain" description="Amidohydrolase 3" evidence="1">
    <location>
        <begin position="47"/>
        <end position="532"/>
    </location>
</feature>
<dbReference type="Gene3D" id="3.20.20.140">
    <property type="entry name" value="Metal-dependent hydrolases"/>
    <property type="match status" value="1"/>
</dbReference>
<dbReference type="InterPro" id="IPR011059">
    <property type="entry name" value="Metal-dep_hydrolase_composite"/>
</dbReference>
<dbReference type="GO" id="GO:0016810">
    <property type="term" value="F:hydrolase activity, acting on carbon-nitrogen (but not peptide) bonds"/>
    <property type="evidence" value="ECO:0007669"/>
    <property type="project" value="InterPro"/>
</dbReference>
<dbReference type="Gene3D" id="3.10.310.70">
    <property type="match status" value="1"/>
</dbReference>